<dbReference type="GeneTree" id="ENSGT00940000156462"/>
<dbReference type="PANTHER" id="PTHR24020:SF13">
    <property type="entry name" value="COLLAGEN ALPHA-3(VI) CHAIN"/>
    <property type="match status" value="1"/>
</dbReference>
<gene>
    <name evidence="9" type="primary">COL6A3</name>
</gene>
<reference evidence="9 10" key="1">
    <citation type="submission" date="2020-06" db="EMBL/GenBank/DDBJ databases">
        <authorList>
            <consortium name="Wellcome Sanger Institute Data Sharing"/>
        </authorList>
    </citation>
    <scope>NUCLEOTIDE SEQUENCE [LARGE SCALE GENOMIC DNA]</scope>
</reference>
<dbReference type="PROSITE" id="PS50234">
    <property type="entry name" value="VWFA"/>
    <property type="match status" value="9"/>
</dbReference>
<dbReference type="InterPro" id="IPR002035">
    <property type="entry name" value="VWF_A"/>
</dbReference>
<keyword evidence="10" id="KW-1185">Reference proteome</keyword>
<feature type="domain" description="VWFA" evidence="8">
    <location>
        <begin position="1"/>
        <end position="87"/>
    </location>
</feature>
<evidence type="ECO:0000313" key="10">
    <source>
        <dbReference type="Proteomes" id="UP000694580"/>
    </source>
</evidence>
<keyword evidence="3" id="KW-0272">Extracellular matrix</keyword>
<dbReference type="Proteomes" id="UP000694580">
    <property type="component" value="Chromosome 20"/>
</dbReference>
<feature type="domain" description="VWFA" evidence="8">
    <location>
        <begin position="1032"/>
        <end position="1204"/>
    </location>
</feature>
<evidence type="ECO:0000256" key="6">
    <source>
        <dbReference type="ARBA" id="ARBA00022889"/>
    </source>
</evidence>
<keyword evidence="7" id="KW-0176">Collagen</keyword>
<evidence type="ECO:0000256" key="4">
    <source>
        <dbReference type="ARBA" id="ARBA00022729"/>
    </source>
</evidence>
<reference evidence="9" key="2">
    <citation type="submission" date="2025-08" db="UniProtKB">
        <authorList>
            <consortium name="Ensembl"/>
        </authorList>
    </citation>
    <scope>IDENTIFICATION</scope>
</reference>
<evidence type="ECO:0000256" key="3">
    <source>
        <dbReference type="ARBA" id="ARBA00022530"/>
    </source>
</evidence>
<dbReference type="FunFam" id="3.40.50.410:FF:000003">
    <property type="entry name" value="Collagen type VI alpha 3 chain"/>
    <property type="match status" value="6"/>
</dbReference>
<keyword evidence="2" id="KW-0964">Secreted</keyword>
<dbReference type="GO" id="GO:0005581">
    <property type="term" value="C:collagen trimer"/>
    <property type="evidence" value="ECO:0007669"/>
    <property type="project" value="UniProtKB-KW"/>
</dbReference>
<feature type="domain" description="VWFA" evidence="8">
    <location>
        <begin position="674"/>
        <end position="824"/>
    </location>
</feature>
<dbReference type="PRINTS" id="PR00453">
    <property type="entry name" value="VWFADOMAIN"/>
</dbReference>
<evidence type="ECO:0000259" key="8">
    <source>
        <dbReference type="PROSITE" id="PS50234"/>
    </source>
</evidence>
<dbReference type="Pfam" id="PF00092">
    <property type="entry name" value="VWA"/>
    <property type="match status" value="9"/>
</dbReference>
<organism evidence="9 10">
    <name type="scientific">Denticeps clupeoides</name>
    <name type="common">denticle herring</name>
    <dbReference type="NCBI Taxonomy" id="299321"/>
    <lineage>
        <taxon>Eukaryota</taxon>
        <taxon>Metazoa</taxon>
        <taxon>Chordata</taxon>
        <taxon>Craniata</taxon>
        <taxon>Vertebrata</taxon>
        <taxon>Euteleostomi</taxon>
        <taxon>Actinopterygii</taxon>
        <taxon>Neopterygii</taxon>
        <taxon>Teleostei</taxon>
        <taxon>Clupei</taxon>
        <taxon>Clupeiformes</taxon>
        <taxon>Denticipitoidei</taxon>
        <taxon>Denticipitidae</taxon>
        <taxon>Denticeps</taxon>
    </lineage>
</organism>
<dbReference type="PANTHER" id="PTHR24020">
    <property type="entry name" value="COLLAGEN ALPHA"/>
    <property type="match status" value="1"/>
</dbReference>
<proteinExistence type="predicted"/>
<keyword evidence="6" id="KW-0130">Cell adhesion</keyword>
<dbReference type="GO" id="GO:0007155">
    <property type="term" value="P:cell adhesion"/>
    <property type="evidence" value="ECO:0007669"/>
    <property type="project" value="UniProtKB-KW"/>
</dbReference>
<feature type="domain" description="VWFA" evidence="8">
    <location>
        <begin position="838"/>
        <end position="1019"/>
    </location>
</feature>
<keyword evidence="5" id="KW-0677">Repeat</keyword>
<feature type="domain" description="VWFA" evidence="8">
    <location>
        <begin position="1416"/>
        <end position="1502"/>
    </location>
</feature>
<protein>
    <recommendedName>
        <fullName evidence="8">VWFA domain-containing protein</fullName>
    </recommendedName>
</protein>
<feature type="domain" description="VWFA" evidence="8">
    <location>
        <begin position="326"/>
        <end position="498"/>
    </location>
</feature>
<feature type="domain" description="VWFA" evidence="8">
    <location>
        <begin position="129"/>
        <end position="301"/>
    </location>
</feature>
<evidence type="ECO:0000256" key="2">
    <source>
        <dbReference type="ARBA" id="ARBA00022525"/>
    </source>
</evidence>
<dbReference type="Gene3D" id="3.40.50.410">
    <property type="entry name" value="von Willebrand factor, type A domain"/>
    <property type="match status" value="9"/>
</dbReference>
<dbReference type="InterPro" id="IPR050525">
    <property type="entry name" value="ECM_Assembly_Org"/>
</dbReference>
<dbReference type="Ensembl" id="ENSDCDT00010037320.1">
    <property type="protein sequence ID" value="ENSDCDP00010030031.1"/>
    <property type="gene ID" value="ENSDCDG00010019229.1"/>
</dbReference>
<feature type="domain" description="VWFA" evidence="8">
    <location>
        <begin position="504"/>
        <end position="682"/>
    </location>
</feature>
<sequence>MKDTILSPTYGSRAGENVPQFLIFLTASKSQDNVRDPAGALKTQGVVPFGVGVKDADPKQIAAISHNPSFAFNVKEFSQLSAVHQRLNNFVSLPNEQLEEILVQGKAKYVCSFSACAVSDLNTTDVRRDIVFLLDGSDESRNGLPAIREFIRRITDELDIDGEMIRVAVVQYSDNAVPHFLFTTHKTKKDVIYAVRSLRPKGGGSLNTGAALQYVRDHVFVPTSGNRHHMGVPQVLLVLTGRKSSDDVAGPAADLRRLGILTFAIGMKNAEEKELRKIAYSARFLFNLPSFGELLSIQSDILTFFQSKMEKEPPTVVVELDAAQRDIVFLLDGSEDTRDGFPAMCQFVENVVEKLTVNPNSDQVSVVQYSSDPQVYFHLNTYSAKQDVLNAIRSLRLKGGRPQNLGMALDYVRKNVFVTSSGSRRLDGVPQILIVLTGGRSQDDIRHPASSLKQENILSFTIGTKKADIIQLQTVAHMPSYTVSISEFEDLQNIQQTLVSFLNDIVFLIDASDQSRNFELMQNFIERVVKNLDFGSNKNQVAVVQYSREAAADFFLNTHLKKDDIIHNVRTLTKKGGGPLNTGAALQYVVNNTFDEATGSRHLEGVPQILILLNGGRSRDDIRGPAAELKRTGVIPISIGTVGSDTLELQTISHKPNYFFMINDSEDLPAVEESVLSLVKRIRDATANFYLNSYSTKADALNSIKLLQHKSGHQVSVVQFSSTPAVDFYLNTHTSRESLSNAIRNLKPKGGRPYYTGTALKFVKDNVFTQNAGSRHLDGAYQILIVVVGGRSRESVHGPASALQTMGVMTFAIGLTDNAEIQGIASQTDNQPDLSKRDIVFLVDGSDNTRNGFQAIRDFLYSVAGKLNVESAKDRISVIQFSNVAVANFYLNSFTKKEDVLNSIKGLNHKGGRPLNTGKALQFVKNNIFTASSGSRYKEKVPQILVLVSSGRSKDTIDEPLSALKDIGVQIFPVGTRLSDKRELQNISFDSSFTLAVSELNDLPLIQDFEFSKCILNNIIFSPVPVKTSKKDVVFLLDGTDGTRNGFPAMKDFVQRLVEKLNITANKDRVSVVQYSREPEVHFYLNTYERKQDIVDTVRGLRHKGGRPLNTGAALQYVRDNVFTPSSGSRRLDGVPQMLILLSGGRSFDNVYTPASSLKELGVQIFAIGTRSADSTELQRISKDPSSAVSVSEFTDLPNVQQQLLAAVEKDVVFLLDGSDGTRNGFPSMKDFVQRVVEKLNVIDDKDRVAVVQYSREPEVHFYLNTYERKQDVLDTVKGLTHKGGRPLNTGAALQYVRDNVFTPSSGSRRLDGVPQMLILLSGGRSFDNVYTPATSLRDLGVQIFTIGSRNADSTELQRISKDPSSAIAVSEFTDLPNVQQQLLVLAGFTTRPETPTVLGMLLRMPCSIREPEVHFYLNTYERKQDIVDTVRGLRHKGGRPLNTGAALQYVRDNVFTPSSGSRRLDGVPQMLILLSGGRSFDNVYTPASSLKELGVQIFAIGTRSADISEFTDLPNVQQQLLAAVESVAVPSKPETPTVLGMSVCFISAASI</sequence>
<comment type="subcellular location">
    <subcellularLocation>
        <location evidence="1">Secreted</location>
        <location evidence="1">Extracellular space</location>
        <location evidence="1">Extracellular matrix</location>
    </subcellularLocation>
</comment>
<evidence type="ECO:0000313" key="9">
    <source>
        <dbReference type="Ensembl" id="ENSDCDP00010030031.1"/>
    </source>
</evidence>
<accession>A0AAY4CBR5</accession>
<evidence type="ECO:0000256" key="1">
    <source>
        <dbReference type="ARBA" id="ARBA00004498"/>
    </source>
</evidence>
<feature type="domain" description="VWFA" evidence="8">
    <location>
        <begin position="1211"/>
        <end position="1383"/>
    </location>
</feature>
<dbReference type="SMART" id="SM00327">
    <property type="entry name" value="VWA"/>
    <property type="match status" value="8"/>
</dbReference>
<dbReference type="SUPFAM" id="SSF53300">
    <property type="entry name" value="vWA-like"/>
    <property type="match status" value="9"/>
</dbReference>
<name>A0AAY4CBR5_9TELE</name>
<evidence type="ECO:0000256" key="7">
    <source>
        <dbReference type="ARBA" id="ARBA00023119"/>
    </source>
</evidence>
<keyword evidence="4" id="KW-0732">Signal</keyword>
<reference evidence="9" key="3">
    <citation type="submission" date="2025-09" db="UniProtKB">
        <authorList>
            <consortium name="Ensembl"/>
        </authorList>
    </citation>
    <scope>IDENTIFICATION</scope>
</reference>
<dbReference type="InterPro" id="IPR036465">
    <property type="entry name" value="vWFA_dom_sf"/>
</dbReference>
<evidence type="ECO:0000256" key="5">
    <source>
        <dbReference type="ARBA" id="ARBA00022737"/>
    </source>
</evidence>
<dbReference type="GO" id="GO:0005615">
    <property type="term" value="C:extracellular space"/>
    <property type="evidence" value="ECO:0007669"/>
    <property type="project" value="TreeGrafter"/>
</dbReference>